<dbReference type="GO" id="GO:0016209">
    <property type="term" value="F:antioxidant activity"/>
    <property type="evidence" value="ECO:0007669"/>
    <property type="project" value="InterPro"/>
</dbReference>
<proteinExistence type="predicted"/>
<dbReference type="InterPro" id="IPR000866">
    <property type="entry name" value="AhpC/TSA"/>
</dbReference>
<feature type="transmembrane region" description="Helical" evidence="1">
    <location>
        <begin position="43"/>
        <end position="64"/>
    </location>
</feature>
<dbReference type="PANTHER" id="PTHR42852">
    <property type="entry name" value="THIOL:DISULFIDE INTERCHANGE PROTEIN DSBE"/>
    <property type="match status" value="1"/>
</dbReference>
<dbReference type="Gene3D" id="3.40.30.10">
    <property type="entry name" value="Glutaredoxin"/>
    <property type="match status" value="1"/>
</dbReference>
<keyword evidence="1" id="KW-0472">Membrane</keyword>
<dbReference type="PANTHER" id="PTHR42852:SF17">
    <property type="entry name" value="THIOREDOXIN-LIKE PROTEIN HI_1115"/>
    <property type="match status" value="1"/>
</dbReference>
<evidence type="ECO:0000313" key="3">
    <source>
        <dbReference type="EMBL" id="PWB67920.1"/>
    </source>
</evidence>
<evidence type="ECO:0000259" key="2">
    <source>
        <dbReference type="PROSITE" id="PS51352"/>
    </source>
</evidence>
<sequence>MPDWSTARSLAIHLRLQVITRGFSASIDISEEHGMSRRLRGPAFYAAAVGVVVVVAYGVGKLAATYSNRKDNRHYLNARSLSTDGIVAQMNSIKVGGILPDHLLKTLEGQSIELSELIQARTLLFFFDPGCPSCHDQIEMMEEIASTAEKRNRFLIISRADLRQLLQARNEMGIKCRILWDSAGVFHDELNIRSSPFSVIVDKARVIASIVAGRFLNEELIGIANLD</sequence>
<dbReference type="GO" id="GO:0016491">
    <property type="term" value="F:oxidoreductase activity"/>
    <property type="evidence" value="ECO:0007669"/>
    <property type="project" value="InterPro"/>
</dbReference>
<dbReference type="InterPro" id="IPR013766">
    <property type="entry name" value="Thioredoxin_domain"/>
</dbReference>
<dbReference type="Pfam" id="PF00578">
    <property type="entry name" value="AhpC-TSA"/>
    <property type="match status" value="1"/>
</dbReference>
<dbReference type="EMBL" id="PQAP01000224">
    <property type="protein sequence ID" value="PWB67920.1"/>
    <property type="molecule type" value="Genomic_DNA"/>
</dbReference>
<gene>
    <name evidence="3" type="ORF">C3F09_12600</name>
</gene>
<keyword evidence="1" id="KW-0812">Transmembrane</keyword>
<dbReference type="PROSITE" id="PS51352">
    <property type="entry name" value="THIOREDOXIN_2"/>
    <property type="match status" value="1"/>
</dbReference>
<comment type="caution">
    <text evidence="3">The sequence shown here is derived from an EMBL/GenBank/DDBJ whole genome shotgun (WGS) entry which is preliminary data.</text>
</comment>
<protein>
    <recommendedName>
        <fullName evidence="2">Thioredoxin domain-containing protein</fullName>
    </recommendedName>
</protein>
<evidence type="ECO:0000313" key="4">
    <source>
        <dbReference type="Proteomes" id="UP000250918"/>
    </source>
</evidence>
<evidence type="ECO:0000256" key="1">
    <source>
        <dbReference type="SAM" id="Phobius"/>
    </source>
</evidence>
<name>A0A855X2X1_9BACT</name>
<dbReference type="InterPro" id="IPR050553">
    <property type="entry name" value="Thioredoxin_ResA/DsbE_sf"/>
</dbReference>
<dbReference type="InterPro" id="IPR036249">
    <property type="entry name" value="Thioredoxin-like_sf"/>
</dbReference>
<keyword evidence="1" id="KW-1133">Transmembrane helix</keyword>
<dbReference type="AlphaFoldDB" id="A0A855X2X1"/>
<feature type="domain" description="Thioredoxin" evidence="2">
    <location>
        <begin position="93"/>
        <end position="227"/>
    </location>
</feature>
<reference evidence="3 4" key="1">
    <citation type="journal article" date="2018" name="ISME J.">
        <title>A methanotrophic archaeon couples anaerobic oxidation of methane to Fe(III) reduction.</title>
        <authorList>
            <person name="Cai C."/>
            <person name="Leu A.O."/>
            <person name="Xie G.J."/>
            <person name="Guo J."/>
            <person name="Feng Y."/>
            <person name="Zhao J.X."/>
            <person name="Tyson G.W."/>
            <person name="Yuan Z."/>
            <person name="Hu S."/>
        </authorList>
    </citation>
    <scope>NUCLEOTIDE SEQUENCE [LARGE SCALE GENOMIC DNA]</scope>
    <source>
        <strain evidence="3">FeB_12</strain>
    </source>
</reference>
<organism evidence="3 4">
    <name type="scientific">candidate division GN15 bacterium</name>
    <dbReference type="NCBI Taxonomy" id="2072418"/>
    <lineage>
        <taxon>Bacteria</taxon>
        <taxon>candidate division GN15</taxon>
    </lineage>
</organism>
<dbReference type="SUPFAM" id="SSF52833">
    <property type="entry name" value="Thioredoxin-like"/>
    <property type="match status" value="1"/>
</dbReference>
<accession>A0A855X2X1</accession>
<dbReference type="Proteomes" id="UP000250918">
    <property type="component" value="Unassembled WGS sequence"/>
</dbReference>